<comment type="caution">
    <text evidence="2">The sequence shown here is derived from an EMBL/GenBank/DDBJ whole genome shotgun (WGS) entry which is preliminary data.</text>
</comment>
<feature type="region of interest" description="Disordered" evidence="1">
    <location>
        <begin position="39"/>
        <end position="58"/>
    </location>
</feature>
<dbReference type="EMBL" id="JBBNAE010000003">
    <property type="protein sequence ID" value="KAK9138088.1"/>
    <property type="molecule type" value="Genomic_DNA"/>
</dbReference>
<evidence type="ECO:0000313" key="3">
    <source>
        <dbReference type="Proteomes" id="UP001417504"/>
    </source>
</evidence>
<sequence length="165" mass="19260">MRLHQLRTIGVNQRKQLKFLYMSRTLALHKMKRDEAEKEIDVISERPEEPQKESKEDQPLVLVKPPTLPCIFVRPYKGVVVKECSHIFYMADIFVSDDHTLTDSYMLEVSDELLNLKEIMYAELPKAIDTPFVVDISKERASLHSLILVLNLEDKVWDKFGVFQV</sequence>
<dbReference type="AlphaFoldDB" id="A0AAP0JPZ6"/>
<organism evidence="2 3">
    <name type="scientific">Stephania japonica</name>
    <dbReference type="NCBI Taxonomy" id="461633"/>
    <lineage>
        <taxon>Eukaryota</taxon>
        <taxon>Viridiplantae</taxon>
        <taxon>Streptophyta</taxon>
        <taxon>Embryophyta</taxon>
        <taxon>Tracheophyta</taxon>
        <taxon>Spermatophyta</taxon>
        <taxon>Magnoliopsida</taxon>
        <taxon>Ranunculales</taxon>
        <taxon>Menispermaceae</taxon>
        <taxon>Menispermoideae</taxon>
        <taxon>Cissampelideae</taxon>
        <taxon>Stephania</taxon>
    </lineage>
</organism>
<proteinExistence type="predicted"/>
<accession>A0AAP0JPZ6</accession>
<evidence type="ECO:0000256" key="1">
    <source>
        <dbReference type="SAM" id="MobiDB-lite"/>
    </source>
</evidence>
<evidence type="ECO:0000313" key="2">
    <source>
        <dbReference type="EMBL" id="KAK9138088.1"/>
    </source>
</evidence>
<name>A0AAP0JPZ6_9MAGN</name>
<protein>
    <submittedName>
        <fullName evidence="2">Uncharacterized protein</fullName>
    </submittedName>
</protein>
<keyword evidence="3" id="KW-1185">Reference proteome</keyword>
<reference evidence="2 3" key="1">
    <citation type="submission" date="2024-01" db="EMBL/GenBank/DDBJ databases">
        <title>Genome assemblies of Stephania.</title>
        <authorList>
            <person name="Yang L."/>
        </authorList>
    </citation>
    <scope>NUCLEOTIDE SEQUENCE [LARGE SCALE GENOMIC DNA]</scope>
    <source>
        <strain evidence="2">QJT</strain>
        <tissue evidence="2">Leaf</tissue>
    </source>
</reference>
<dbReference type="Proteomes" id="UP001417504">
    <property type="component" value="Unassembled WGS sequence"/>
</dbReference>
<gene>
    <name evidence="2" type="ORF">Sjap_008682</name>
</gene>